<dbReference type="SUPFAM" id="SSF53383">
    <property type="entry name" value="PLP-dependent transferases"/>
    <property type="match status" value="1"/>
</dbReference>
<accession>A0ABV0BQ70</accession>
<dbReference type="InterPro" id="IPR015422">
    <property type="entry name" value="PyrdxlP-dep_Trfase_small"/>
</dbReference>
<dbReference type="GO" id="GO:0008483">
    <property type="term" value="F:transaminase activity"/>
    <property type="evidence" value="ECO:0007669"/>
    <property type="project" value="UniProtKB-KW"/>
</dbReference>
<keyword evidence="5" id="KW-0663">Pyridoxal phosphate</keyword>
<dbReference type="InterPro" id="IPR015424">
    <property type="entry name" value="PyrdxlP-dep_Trfase"/>
</dbReference>
<comment type="cofactor">
    <cofactor evidence="1">
        <name>pyridoxal 5'-phosphate</name>
        <dbReference type="ChEBI" id="CHEBI:597326"/>
    </cofactor>
</comment>
<keyword evidence="3 8" id="KW-0032">Aminotransferase</keyword>
<dbReference type="InterPro" id="IPR050859">
    <property type="entry name" value="Class-I_PLP-dep_aminotransf"/>
</dbReference>
<dbReference type="EMBL" id="JBBYXI010000004">
    <property type="protein sequence ID" value="MEN3931670.1"/>
    <property type="molecule type" value="Genomic_DNA"/>
</dbReference>
<dbReference type="PANTHER" id="PTHR42790">
    <property type="entry name" value="AMINOTRANSFERASE"/>
    <property type="match status" value="1"/>
</dbReference>
<gene>
    <name evidence="8" type="ORF">WJT86_11455</name>
</gene>
<dbReference type="InterPro" id="IPR015421">
    <property type="entry name" value="PyrdxlP-dep_Trfase_major"/>
</dbReference>
<dbReference type="Gene3D" id="3.90.1150.10">
    <property type="entry name" value="Aspartate Aminotransferase, domain 1"/>
    <property type="match status" value="1"/>
</dbReference>
<dbReference type="Gene3D" id="3.40.640.10">
    <property type="entry name" value="Type I PLP-dependent aspartate aminotransferase-like (Major domain)"/>
    <property type="match status" value="1"/>
</dbReference>
<proteinExistence type="predicted"/>
<dbReference type="RefSeq" id="WP_346337712.1">
    <property type="nucleotide sequence ID" value="NZ_JBBYXI010000004.1"/>
</dbReference>
<evidence type="ECO:0000256" key="3">
    <source>
        <dbReference type="ARBA" id="ARBA00022576"/>
    </source>
</evidence>
<dbReference type="Pfam" id="PF00155">
    <property type="entry name" value="Aminotran_1_2"/>
    <property type="match status" value="1"/>
</dbReference>
<evidence type="ECO:0000259" key="7">
    <source>
        <dbReference type="Pfam" id="PF00155"/>
    </source>
</evidence>
<dbReference type="InterPro" id="IPR004839">
    <property type="entry name" value="Aminotransferase_I/II_large"/>
</dbReference>
<evidence type="ECO:0000256" key="2">
    <source>
        <dbReference type="ARBA" id="ARBA00016004"/>
    </source>
</evidence>
<reference evidence="8 9" key="1">
    <citation type="submission" date="2024-04" db="EMBL/GenBank/DDBJ databases">
        <title>A novel species isolated from cricket.</title>
        <authorList>
            <person name="Wang H.-C."/>
        </authorList>
    </citation>
    <scope>NUCLEOTIDE SEQUENCE [LARGE SCALE GENOMIC DNA]</scope>
    <source>
        <strain evidence="8 9">WL0021</strain>
    </source>
</reference>
<evidence type="ECO:0000256" key="6">
    <source>
        <dbReference type="ARBA" id="ARBA00031658"/>
    </source>
</evidence>
<dbReference type="PANTHER" id="PTHR42790:SF19">
    <property type="entry name" value="KYNURENINE_ALPHA-AMINOADIPATE AMINOTRANSFERASE, MITOCHONDRIAL"/>
    <property type="match status" value="1"/>
</dbReference>
<dbReference type="CDD" id="cd00609">
    <property type="entry name" value="AAT_like"/>
    <property type="match status" value="1"/>
</dbReference>
<feature type="domain" description="Aminotransferase class I/classII large" evidence="7">
    <location>
        <begin position="65"/>
        <end position="402"/>
    </location>
</feature>
<keyword evidence="4" id="KW-0808">Transferase</keyword>
<organism evidence="8 9">
    <name type="scientific">Hohaiivirga grylli</name>
    <dbReference type="NCBI Taxonomy" id="3133970"/>
    <lineage>
        <taxon>Bacteria</taxon>
        <taxon>Pseudomonadati</taxon>
        <taxon>Pseudomonadota</taxon>
        <taxon>Alphaproteobacteria</taxon>
        <taxon>Hyphomicrobiales</taxon>
        <taxon>Methylobacteriaceae</taxon>
        <taxon>Hohaiivirga</taxon>
    </lineage>
</organism>
<evidence type="ECO:0000256" key="4">
    <source>
        <dbReference type="ARBA" id="ARBA00022679"/>
    </source>
</evidence>
<name>A0ABV0BQ70_9HYPH</name>
<evidence type="ECO:0000256" key="5">
    <source>
        <dbReference type="ARBA" id="ARBA00022898"/>
    </source>
</evidence>
<protein>
    <recommendedName>
        <fullName evidence="2">8-amino-7-oxononanoate synthase</fullName>
    </recommendedName>
    <alternativeName>
        <fullName evidence="6">Alpha-oxoamine synthase</fullName>
    </alternativeName>
</protein>
<evidence type="ECO:0000313" key="9">
    <source>
        <dbReference type="Proteomes" id="UP001418637"/>
    </source>
</evidence>
<sequence>MSEAQDESNWDNRYATRSSRMQASEIRELLKLLDQPDIISFAGGIPDPHLFAAEDMRNAYSDVLSKNANAALQYSTSEGYEPLRHWLTDYMSKIGVKCTPDNIMIVSGSQQALDYCGKLFLSPNDTALVTRPAYLGALQAFNAYEAHYDFISPESGNRTPQSYKDEAAKAGGRPKFAYLTPDFANPTGDTISREARMKLLALADELDIVVLEDSAYQGLRYSGEHVPPIISLDLERNGGDIEKIRTLYSGSFSKTVTPGLRLGWICGPKEVIRKLVLIKQAADLHTPTINQMVMYQVVSNIFDKQVDKIRKAYHHRRDQMLAALEKYMPASASWTKPEGGMFIWLTVKEGLDSKELLAKSLETERVAFVPGKAFFADGSGANTMRLSYSLASDEEIDQGIMRLARLIKSYE</sequence>
<evidence type="ECO:0000256" key="1">
    <source>
        <dbReference type="ARBA" id="ARBA00001933"/>
    </source>
</evidence>
<dbReference type="Proteomes" id="UP001418637">
    <property type="component" value="Unassembled WGS sequence"/>
</dbReference>
<keyword evidence="9" id="KW-1185">Reference proteome</keyword>
<evidence type="ECO:0000313" key="8">
    <source>
        <dbReference type="EMBL" id="MEN3931670.1"/>
    </source>
</evidence>
<comment type="caution">
    <text evidence="8">The sequence shown here is derived from an EMBL/GenBank/DDBJ whole genome shotgun (WGS) entry which is preliminary data.</text>
</comment>